<proteinExistence type="inferred from homology"/>
<reference evidence="9" key="1">
    <citation type="submission" date="2022-07" db="EMBL/GenBank/DDBJ databases">
        <title>Phylogenomic reconstructions and comparative analyses of Kickxellomycotina fungi.</title>
        <authorList>
            <person name="Reynolds N.K."/>
            <person name="Stajich J.E."/>
            <person name="Barry K."/>
            <person name="Grigoriev I.V."/>
            <person name="Crous P."/>
            <person name="Smith M.E."/>
        </authorList>
    </citation>
    <scope>NUCLEOTIDE SEQUENCE</scope>
    <source>
        <strain evidence="9">NRRL 1565</strain>
    </source>
</reference>
<evidence type="ECO:0000259" key="7">
    <source>
        <dbReference type="Pfam" id="PF00082"/>
    </source>
</evidence>
<keyword evidence="4" id="KW-0378">Hydrolase</keyword>
<feature type="domain" description="Peptidase S8/S53" evidence="7">
    <location>
        <begin position="5"/>
        <end position="54"/>
    </location>
</feature>
<dbReference type="SUPFAM" id="SSF52743">
    <property type="entry name" value="Subtilisin-like"/>
    <property type="match status" value="1"/>
</dbReference>
<feature type="domain" description="C5a peptidase/Subtilisin-like protease SBT2-like Fn3-like" evidence="8">
    <location>
        <begin position="114"/>
        <end position="226"/>
    </location>
</feature>
<dbReference type="AlphaFoldDB" id="A0A9W8LND4"/>
<dbReference type="GO" id="GO:0004252">
    <property type="term" value="F:serine-type endopeptidase activity"/>
    <property type="evidence" value="ECO:0007669"/>
    <property type="project" value="InterPro"/>
</dbReference>
<evidence type="ECO:0000256" key="5">
    <source>
        <dbReference type="ARBA" id="ARBA00022825"/>
    </source>
</evidence>
<evidence type="ECO:0000313" key="9">
    <source>
        <dbReference type="EMBL" id="KAJ2792626.1"/>
    </source>
</evidence>
<evidence type="ECO:0000256" key="6">
    <source>
        <dbReference type="PROSITE-ProRule" id="PRU01240"/>
    </source>
</evidence>
<comment type="caution">
    <text evidence="6">Lacks conserved residue(s) required for the propagation of feature annotation.</text>
</comment>
<evidence type="ECO:0000256" key="2">
    <source>
        <dbReference type="ARBA" id="ARBA00022670"/>
    </source>
</evidence>
<dbReference type="EMBL" id="JANBUO010003138">
    <property type="protein sequence ID" value="KAJ2792626.1"/>
    <property type="molecule type" value="Genomic_DNA"/>
</dbReference>
<dbReference type="InterPro" id="IPR010435">
    <property type="entry name" value="C5a/SBT2-like_Fn3"/>
</dbReference>
<dbReference type="InterPro" id="IPR000209">
    <property type="entry name" value="Peptidase_S8/S53_dom"/>
</dbReference>
<dbReference type="PROSITE" id="PS00138">
    <property type="entry name" value="SUBTILASE_SER"/>
    <property type="match status" value="1"/>
</dbReference>
<evidence type="ECO:0008006" key="11">
    <source>
        <dbReference type="Google" id="ProtNLM"/>
    </source>
</evidence>
<dbReference type="InterPro" id="IPR036852">
    <property type="entry name" value="Peptidase_S8/S53_dom_sf"/>
</dbReference>
<evidence type="ECO:0000259" key="8">
    <source>
        <dbReference type="Pfam" id="PF06280"/>
    </source>
</evidence>
<comment type="similarity">
    <text evidence="1 6">Belongs to the peptidase S8 family.</text>
</comment>
<dbReference type="Gene3D" id="3.40.50.200">
    <property type="entry name" value="Peptidase S8/S53 domain"/>
    <property type="match status" value="1"/>
</dbReference>
<evidence type="ECO:0000256" key="1">
    <source>
        <dbReference type="ARBA" id="ARBA00011073"/>
    </source>
</evidence>
<keyword evidence="3" id="KW-0732">Signal</keyword>
<organism evidence="9 10">
    <name type="scientific">Coemansia guatemalensis</name>
    <dbReference type="NCBI Taxonomy" id="2761395"/>
    <lineage>
        <taxon>Eukaryota</taxon>
        <taxon>Fungi</taxon>
        <taxon>Fungi incertae sedis</taxon>
        <taxon>Zoopagomycota</taxon>
        <taxon>Kickxellomycotina</taxon>
        <taxon>Kickxellomycetes</taxon>
        <taxon>Kickxellales</taxon>
        <taxon>Kickxellaceae</taxon>
        <taxon>Coemansia</taxon>
    </lineage>
</organism>
<feature type="non-terminal residue" evidence="9">
    <location>
        <position position="295"/>
    </location>
</feature>
<dbReference type="Pfam" id="PF00082">
    <property type="entry name" value="Peptidase_S8"/>
    <property type="match status" value="1"/>
</dbReference>
<gene>
    <name evidence="9" type="ORF">H4R20_006737</name>
</gene>
<name>A0A9W8LND4_9FUNG</name>
<keyword evidence="2" id="KW-0645">Protease</keyword>
<dbReference type="GO" id="GO:0006508">
    <property type="term" value="P:proteolysis"/>
    <property type="evidence" value="ECO:0007669"/>
    <property type="project" value="UniProtKB-KW"/>
</dbReference>
<dbReference type="Pfam" id="PF06280">
    <property type="entry name" value="fn3_5"/>
    <property type="match status" value="1"/>
</dbReference>
<comment type="caution">
    <text evidence="9">The sequence shown here is derived from an EMBL/GenBank/DDBJ whole genome shotgun (WGS) entry which is preliminary data.</text>
</comment>
<keyword evidence="5" id="KW-0720">Serine protease</keyword>
<evidence type="ECO:0000256" key="3">
    <source>
        <dbReference type="ARBA" id="ARBA00022729"/>
    </source>
</evidence>
<dbReference type="Proteomes" id="UP001140094">
    <property type="component" value="Unassembled WGS sequence"/>
</dbReference>
<evidence type="ECO:0000256" key="4">
    <source>
        <dbReference type="ARBA" id="ARBA00022801"/>
    </source>
</evidence>
<keyword evidence="10" id="KW-1185">Reference proteome</keyword>
<accession>A0A9W8LND4</accession>
<dbReference type="GO" id="GO:0016020">
    <property type="term" value="C:membrane"/>
    <property type="evidence" value="ECO:0007669"/>
    <property type="project" value="InterPro"/>
</dbReference>
<protein>
    <recommendedName>
        <fullName evidence="11">Subtilisin-like protein</fullName>
    </recommendedName>
</protein>
<sequence>MKLGKYTLLSGTSMAAPYISGTIALLKQARPKLTVDEIRTLLVASAKPITDAATGMSSSPYHSGAGLVDIYDSIKSRAQIDPVALSINNTKMRPIQGYSELAELGAVRWTTRTISIKNTDNKKSVRVHHGNKVANSLSMYFANGTYTYTPRTWPADTRSVPGSTLPQVYVQSADETISAGKTGEVTVFIVAPKGLKDSEQWYYGGFINLDLQWDGEETNSSYVVPYAGYNGDYTAQDVLSPSSDGLPALADANLTVIEDPSKLALNSDTAAVVLFGIAIPSRQIALTLVDSGTGK</sequence>
<dbReference type="PROSITE" id="PS51892">
    <property type="entry name" value="SUBTILASE"/>
    <property type="match status" value="1"/>
</dbReference>
<evidence type="ECO:0000313" key="10">
    <source>
        <dbReference type="Proteomes" id="UP001140094"/>
    </source>
</evidence>
<dbReference type="OrthoDB" id="10256524at2759"/>
<dbReference type="InterPro" id="IPR023828">
    <property type="entry name" value="Peptidase_S8_Ser-AS"/>
</dbReference>